<feature type="compositionally biased region" description="Gly residues" evidence="5">
    <location>
        <begin position="195"/>
        <end position="206"/>
    </location>
</feature>
<dbReference type="GeneID" id="89633383"/>
<comment type="similarity">
    <text evidence="1">Belongs to the peptidase C40 family.</text>
</comment>
<dbReference type="Proteomes" id="UP000245919">
    <property type="component" value="Chromosome"/>
</dbReference>
<protein>
    <recommendedName>
        <fullName evidence="6">NlpC/P60 domain-containing protein</fullName>
    </recommendedName>
</protein>
<accession>A0A2Z3KEC2</accession>
<dbReference type="EMBL" id="CP028160">
    <property type="protein sequence ID" value="AWN65797.1"/>
    <property type="molecule type" value="Genomic_DNA"/>
</dbReference>
<name>A0A2Z3KEC2_LACLL</name>
<evidence type="ECO:0000256" key="4">
    <source>
        <dbReference type="ARBA" id="ARBA00022807"/>
    </source>
</evidence>
<dbReference type="InterPro" id="IPR000064">
    <property type="entry name" value="NLP_P60_dom"/>
</dbReference>
<organism evidence="7 8">
    <name type="scientific">Lactococcus lactis subsp. lactis</name>
    <name type="common">Streptococcus lactis</name>
    <dbReference type="NCBI Taxonomy" id="1360"/>
    <lineage>
        <taxon>Bacteria</taxon>
        <taxon>Bacillati</taxon>
        <taxon>Bacillota</taxon>
        <taxon>Bacilli</taxon>
        <taxon>Lactobacillales</taxon>
        <taxon>Streptococcaceae</taxon>
        <taxon>Lactococcus</taxon>
    </lineage>
</organism>
<keyword evidence="2" id="KW-0645">Protease</keyword>
<dbReference type="Gene3D" id="1.10.530.10">
    <property type="match status" value="1"/>
</dbReference>
<evidence type="ECO:0000313" key="7">
    <source>
        <dbReference type="EMBL" id="AWN65797.1"/>
    </source>
</evidence>
<dbReference type="PROSITE" id="PS51935">
    <property type="entry name" value="NLPC_P60"/>
    <property type="match status" value="1"/>
</dbReference>
<keyword evidence="3" id="KW-0378">Hydrolase</keyword>
<evidence type="ECO:0000256" key="1">
    <source>
        <dbReference type="ARBA" id="ARBA00007074"/>
    </source>
</evidence>
<feature type="region of interest" description="Disordered" evidence="5">
    <location>
        <begin position="188"/>
        <end position="208"/>
    </location>
</feature>
<sequence>MTIDMQTVISNMRALKSKGVTYSMSGSRTGADGTADCSGAVYSSLNTAGANLSLGNTDSLFTDLPSLGFSKTDPPYAYGDIFIFGIQGQSSGAAGHTGIFLDANQIIHCNYGDNGVGIGDFNTVRSYDGNPPFTVFRLAGQQPTPTEDATSETNTKENMDNSGEIEEYSYIGDKLCIKGWHFSSIPTKSNSGDDNSGGGSSSGSGGTVDWNDVQSRAQFFMNVCHDLGIPLNTALALAANAYVESLLDPSALEPMEASGAQGKGYFQWSYAYNWGDVPNHMSRSYEDAKYQINFAKSNSGQWISVGYGSWDNFWKGTDSPEVLTNAWVASWERPANIGNRWATFTSVVNVDALTYGDKSVSVTRARASSVTTGKELLEIYDATNDQKLKTVEVELKSRKDIAKDNPDVDGIEWSGIDLCVTFESPNPFYIQFVRVRSDGVSKTLNVQQLFFPHSSSRSNIGHDYSKDDEFLIVCTDKNGKNQFVRKIIGGLSWSIEGNEVPSCTFTIPIYEAEKFDGHMDCKVIIFKKVFDGIVKTITLNKDEETATIELDHKISEWDYRQIPNNYTVKNETFPSVFCQSPFLYSTDWYVNNDAQAQKEKINYAFSRQGHLEALTKAVSLTDNLWWRVGTRYDRFLEIGSFGEKKKYILSETGQTDRHIKIIGNINISKQFDNIFNVATVYGEKSDSSQVSLTLRECYLDQQQQGHDIIAGFPIVILNPTANREQKNFYTNITKIASNNSLEYAILDEFSINLEQGKLIEKTISMNDVAPFEEDGKTISDEERAKQSRVAYNAAVKQLKAARRYDEITVQIGELPSDLNVLDRIYFDYHNSIELFDKCSRYCKKIYEASDDFYITKIDTTFDNNLVETNTLTLSKELHRNDSNY</sequence>
<keyword evidence="4" id="KW-0788">Thiol protease</keyword>
<feature type="region of interest" description="Disordered" evidence="5">
    <location>
        <begin position="138"/>
        <end position="162"/>
    </location>
</feature>
<evidence type="ECO:0000256" key="2">
    <source>
        <dbReference type="ARBA" id="ARBA00022670"/>
    </source>
</evidence>
<dbReference type="InterPro" id="IPR041219">
    <property type="entry name" value="Phage_lysozyme2"/>
</dbReference>
<gene>
    <name evidence="7" type="ORF">LL14B4_06240</name>
</gene>
<dbReference type="Gene3D" id="3.90.1720.10">
    <property type="entry name" value="endopeptidase domain like (from Nostoc punctiforme)"/>
    <property type="match status" value="1"/>
</dbReference>
<dbReference type="GO" id="GO:0006508">
    <property type="term" value="P:proteolysis"/>
    <property type="evidence" value="ECO:0007669"/>
    <property type="project" value="UniProtKB-KW"/>
</dbReference>
<evidence type="ECO:0000313" key="8">
    <source>
        <dbReference type="Proteomes" id="UP000245919"/>
    </source>
</evidence>
<evidence type="ECO:0000256" key="3">
    <source>
        <dbReference type="ARBA" id="ARBA00022801"/>
    </source>
</evidence>
<evidence type="ECO:0000259" key="6">
    <source>
        <dbReference type="PROSITE" id="PS51935"/>
    </source>
</evidence>
<dbReference type="SUPFAM" id="SSF54001">
    <property type="entry name" value="Cysteine proteinases"/>
    <property type="match status" value="1"/>
</dbReference>
<feature type="compositionally biased region" description="Polar residues" evidence="5">
    <location>
        <begin position="141"/>
        <end position="153"/>
    </location>
</feature>
<dbReference type="InterPro" id="IPR038765">
    <property type="entry name" value="Papain-like_cys_pep_sf"/>
</dbReference>
<evidence type="ECO:0000256" key="5">
    <source>
        <dbReference type="SAM" id="MobiDB-lite"/>
    </source>
</evidence>
<dbReference type="Pfam" id="PF05382">
    <property type="entry name" value="Amidase_5"/>
    <property type="match status" value="1"/>
</dbReference>
<dbReference type="Pfam" id="PF18013">
    <property type="entry name" value="Phage_lysozyme2"/>
    <property type="match status" value="1"/>
</dbReference>
<dbReference type="GO" id="GO:0008234">
    <property type="term" value="F:cysteine-type peptidase activity"/>
    <property type="evidence" value="ECO:0007669"/>
    <property type="project" value="UniProtKB-KW"/>
</dbReference>
<dbReference type="AlphaFoldDB" id="A0A2Z3KEC2"/>
<reference evidence="7 8" key="1">
    <citation type="submission" date="2018-03" db="EMBL/GenBank/DDBJ databases">
        <title>Genome sequence of Lactococcus lactis strain 14B4 from almond drupe.</title>
        <authorList>
            <person name="Tran T.D."/>
            <person name="McGarvey J.A."/>
            <person name="Huynh S."/>
            <person name="Parker C.T."/>
        </authorList>
    </citation>
    <scope>NUCLEOTIDE SEQUENCE [LARGE SCALE GENOMIC DNA]</scope>
    <source>
        <strain evidence="7 8">14B4</strain>
    </source>
</reference>
<dbReference type="RefSeq" id="WP_109990924.1">
    <property type="nucleotide sequence ID" value="NZ_CP028160.1"/>
</dbReference>
<proteinExistence type="inferred from homology"/>
<feature type="domain" description="NlpC/P60" evidence="6">
    <location>
        <begin position="2"/>
        <end position="139"/>
    </location>
</feature>
<dbReference type="InterPro" id="IPR008044">
    <property type="entry name" value="Phage_lysin"/>
</dbReference>